<dbReference type="OrthoDB" id="2369992at2759"/>
<protein>
    <submittedName>
        <fullName evidence="2">Uncharacterized protein</fullName>
    </submittedName>
</protein>
<feature type="region of interest" description="Disordered" evidence="1">
    <location>
        <begin position="96"/>
        <end position="131"/>
    </location>
</feature>
<dbReference type="AlphaFoldDB" id="A0A8H7VRN6"/>
<evidence type="ECO:0000313" key="2">
    <source>
        <dbReference type="EMBL" id="KAG2226283.1"/>
    </source>
</evidence>
<dbReference type="GO" id="GO:0008270">
    <property type="term" value="F:zinc ion binding"/>
    <property type="evidence" value="ECO:0007669"/>
    <property type="project" value="InterPro"/>
</dbReference>
<organism evidence="2 3">
    <name type="scientific">Circinella minor</name>
    <dbReference type="NCBI Taxonomy" id="1195481"/>
    <lineage>
        <taxon>Eukaryota</taxon>
        <taxon>Fungi</taxon>
        <taxon>Fungi incertae sedis</taxon>
        <taxon>Mucoromycota</taxon>
        <taxon>Mucoromycotina</taxon>
        <taxon>Mucoromycetes</taxon>
        <taxon>Mucorales</taxon>
        <taxon>Lichtheimiaceae</taxon>
        <taxon>Circinella</taxon>
    </lineage>
</organism>
<name>A0A8H7VRN6_9FUNG</name>
<dbReference type="CDD" id="cd12148">
    <property type="entry name" value="fungal_TF_MHR"/>
    <property type="match status" value="1"/>
</dbReference>
<evidence type="ECO:0000256" key="1">
    <source>
        <dbReference type="SAM" id="MobiDB-lite"/>
    </source>
</evidence>
<sequence length="711" mass="81668">MSKPLIHFDFLSPNLCIIDLVTYDGFHIDAEDCRIRRRKCVWRNDSNICERCAKIHLECIPIDDPSLSDDDTENEYKLARLQYWQNQVSQLETEMQKLGKALRESSQAQKQQHQQQQQHQPTTFLDNNNNLNASSDLSYSTTCSEYGESSSSTSSYCSGSSPETSSTVSIKYEQQQEQEEPQQSEWTLCVVDGHLRLEKAITSLQELYSFSQASLRYLSPFSGLFQNERVYFETKSASLALAPFRLLSKFVVGKPRKRLALTYEPLSWNYRSIINKLVMEYLHRANVNIGLIHVPTYLAHYHSLEDPMICPLTLAICVDASISPRVQSDMPPSERRTIAEFFFLKCKDMIYDMMDDDPAKKLQIVMAISFLVQYLGDGLLQYDESRRLATIGYLICKDIESIYMNYSQAPLVARIMFQRHYLHHQAIIRLCDLVLGDKVDYRLTAIDLETAPDEPLATRKYISLYNHMLRFASEPFSSTLMHQINCNIHGIPGELSLDLILQFEPVARQWWGSLPDELRPCEDPYAKDAFDVIEGIQEPTQTLVFVFIHVISTIFHACMLHPRHSDNDSATTKEVLEAIRERALKTSVRSSEIMILALQRNLELENESLPLPFDFLMQLLHALCEVTSSFDVQFQPRVQAAFHKCFSIINSFLPSGHHVPASSSVLEIFVKTRQRSPLSLYERYPLPGYALVADIFDTSLERLRKHFGTTP</sequence>
<dbReference type="InterPro" id="IPR001138">
    <property type="entry name" value="Zn2Cys6_DnaBD"/>
</dbReference>
<evidence type="ECO:0000313" key="3">
    <source>
        <dbReference type="Proteomes" id="UP000646827"/>
    </source>
</evidence>
<dbReference type="GO" id="GO:0000981">
    <property type="term" value="F:DNA-binding transcription factor activity, RNA polymerase II-specific"/>
    <property type="evidence" value="ECO:0007669"/>
    <property type="project" value="InterPro"/>
</dbReference>
<reference evidence="2 3" key="1">
    <citation type="submission" date="2020-12" db="EMBL/GenBank/DDBJ databases">
        <title>Metabolic potential, ecology and presence of endohyphal bacteria is reflected in genomic diversity of Mucoromycotina.</title>
        <authorList>
            <person name="Muszewska A."/>
            <person name="Okrasinska A."/>
            <person name="Steczkiewicz K."/>
            <person name="Drgas O."/>
            <person name="Orlowska M."/>
            <person name="Perlinska-Lenart U."/>
            <person name="Aleksandrzak-Piekarczyk T."/>
            <person name="Szatraj K."/>
            <person name="Zielenkiewicz U."/>
            <person name="Pilsyk S."/>
            <person name="Malc E."/>
            <person name="Mieczkowski P."/>
            <person name="Kruszewska J.S."/>
            <person name="Biernat P."/>
            <person name="Pawlowska J."/>
        </authorList>
    </citation>
    <scope>NUCLEOTIDE SEQUENCE [LARGE SCALE GENOMIC DNA]</scope>
    <source>
        <strain evidence="2 3">CBS 142.35</strain>
    </source>
</reference>
<feature type="compositionally biased region" description="Low complexity" evidence="1">
    <location>
        <begin position="107"/>
        <end position="131"/>
    </location>
</feature>
<dbReference type="EMBL" id="JAEPRB010000018">
    <property type="protein sequence ID" value="KAG2226283.1"/>
    <property type="molecule type" value="Genomic_DNA"/>
</dbReference>
<proteinExistence type="predicted"/>
<gene>
    <name evidence="2" type="ORF">INT45_005955</name>
</gene>
<dbReference type="CDD" id="cd00067">
    <property type="entry name" value="GAL4"/>
    <property type="match status" value="1"/>
</dbReference>
<comment type="caution">
    <text evidence="2">The sequence shown here is derived from an EMBL/GenBank/DDBJ whole genome shotgun (WGS) entry which is preliminary data.</text>
</comment>
<accession>A0A8H7VRN6</accession>
<keyword evidence="3" id="KW-1185">Reference proteome</keyword>
<dbReference type="Proteomes" id="UP000646827">
    <property type="component" value="Unassembled WGS sequence"/>
</dbReference>